<evidence type="ECO:0000259" key="2">
    <source>
        <dbReference type="PROSITE" id="PS51034"/>
    </source>
</evidence>
<name>A0A834KXI6_ORYME</name>
<gene>
    <name evidence="3" type="ORF">FQA47_022188</name>
</gene>
<dbReference type="InterPro" id="IPR001846">
    <property type="entry name" value="VWF_type-D"/>
</dbReference>
<dbReference type="Pfam" id="PF08742">
    <property type="entry name" value="C8"/>
    <property type="match status" value="1"/>
</dbReference>
<evidence type="ECO:0000313" key="3">
    <source>
        <dbReference type="EMBL" id="KAF6734890.1"/>
    </source>
</evidence>
<sequence>MLHTAWAFWEPDVIGTLVDPHRAEMVTGAGEVDLSACAITYLGQSYRKTEVSFVNSSISFCSSGENPDCLLVVDAQVDRAALEVVHEVTNPGSRIHQSLPNINSSSPCRLDAVVQDKSNNTHFSVSIYNFGKQTVLEVNVTSFFTAANIDLVVVIGGNPVKRLSFPKASLNGDLILDISGCRYSNGIIYPGESAQNDPTSCLNVTCSATADLSVSTKCGSAEVCHLGSGCVPRPDVCSVTASAVIDFNGRLHAVSDRCAYTLMKPRGDAGFHLLAGFRERRRRDVMFLDHLVLWLHEPNATIVLDQGGEVRVNGGVMQLNETAQVVQGAELLKDQTGVTARIPSFNITVYFDGTTAHVAGTPTAVEGLCGNPSDPSQTTTLSEAKATAYSEPGCEIQHTDPVNKTTDCNSTADRCKLLQHSAFASCQPHADPHAYITACTDTLCNYPPADGLRCQFLKAYSATCSLRTGNTPQWREAASCNFDVSASCLDQYCSPHEFCGERNGDISCICRADFAYKHRSKNTLGDPAVCTQSSASLSLAICLLENKGVDYTSLHLKDQRCRGRVNAKSHMVTFGFSLNNTCGTEATMNGSQVLYTNTIMTRNRSQSVIFRHNAAAINFSCSFLKPSSRTLAFKVKESSIEEHIVTGIWNYTLRMNAYVDGSHTTLVEPSSVVELNQRIWMELSTEGLDDQTVAMVINSCWATDRPLGNDTARYDLIINGCPNPQDGTVRMDSNGAGTTNYFSFSMFEFVNNKGGTEEIYLHCKLEMCLKHGNSCIQNCKAKRRRRSLFRRPKQAVISMTWRK</sequence>
<dbReference type="SMART" id="SM00241">
    <property type="entry name" value="ZP"/>
    <property type="match status" value="1"/>
</dbReference>
<dbReference type="SMART" id="SM00832">
    <property type="entry name" value="C8"/>
    <property type="match status" value="1"/>
</dbReference>
<dbReference type="Pfam" id="PF00094">
    <property type="entry name" value="VWD"/>
    <property type="match status" value="1"/>
</dbReference>
<organism evidence="3 4">
    <name type="scientific">Oryzias melastigma</name>
    <name type="common">Marine medaka</name>
    <dbReference type="NCBI Taxonomy" id="30732"/>
    <lineage>
        <taxon>Eukaryota</taxon>
        <taxon>Metazoa</taxon>
        <taxon>Chordata</taxon>
        <taxon>Craniata</taxon>
        <taxon>Vertebrata</taxon>
        <taxon>Euteleostomi</taxon>
        <taxon>Actinopterygii</taxon>
        <taxon>Neopterygii</taxon>
        <taxon>Teleostei</taxon>
        <taxon>Neoteleostei</taxon>
        <taxon>Acanthomorphata</taxon>
        <taxon>Ovalentaria</taxon>
        <taxon>Atherinomorphae</taxon>
        <taxon>Beloniformes</taxon>
        <taxon>Adrianichthyidae</taxon>
        <taxon>Oryziinae</taxon>
        <taxon>Oryzias</taxon>
    </lineage>
</organism>
<evidence type="ECO:0000256" key="1">
    <source>
        <dbReference type="ARBA" id="ARBA00023157"/>
    </source>
</evidence>
<dbReference type="Proteomes" id="UP000646548">
    <property type="component" value="Unassembled WGS sequence"/>
</dbReference>
<feature type="domain" description="ZP" evidence="2">
    <location>
        <begin position="529"/>
        <end position="786"/>
    </location>
</feature>
<evidence type="ECO:0000313" key="4">
    <source>
        <dbReference type="Proteomes" id="UP000646548"/>
    </source>
</evidence>
<dbReference type="AlphaFoldDB" id="A0A834KXI6"/>
<dbReference type="InterPro" id="IPR055355">
    <property type="entry name" value="ZP-C"/>
</dbReference>
<dbReference type="Pfam" id="PF00100">
    <property type="entry name" value="Zona_pellucida"/>
    <property type="match status" value="1"/>
</dbReference>
<dbReference type="PANTHER" id="PTHR11576">
    <property type="entry name" value="ZONA PELLUCIDA SPERM-BINDING PROTEIN 3"/>
    <property type="match status" value="1"/>
</dbReference>
<dbReference type="Pfam" id="PF23344">
    <property type="entry name" value="ZP-N"/>
    <property type="match status" value="1"/>
</dbReference>
<dbReference type="InterPro" id="IPR014853">
    <property type="entry name" value="VWF/SSPO/ZAN-like_Cys-rich_dom"/>
</dbReference>
<dbReference type="Gene3D" id="2.60.40.4100">
    <property type="entry name" value="Zona pellucida, ZP-C domain"/>
    <property type="match status" value="1"/>
</dbReference>
<reference evidence="3" key="1">
    <citation type="journal article" name="BMC Genomics">
        <title>Long-read sequencing and de novo genome assembly of marine medaka (Oryzias melastigma).</title>
        <authorList>
            <person name="Liang P."/>
            <person name="Saqib H.S.A."/>
            <person name="Ni X."/>
            <person name="Shen Y."/>
        </authorList>
    </citation>
    <scope>NUCLEOTIDE SEQUENCE</scope>
    <source>
        <strain evidence="3">Bigg-433</strain>
    </source>
</reference>
<dbReference type="PANTHER" id="PTHR11576:SF24">
    <property type="entry name" value="ZP DOMAIN-CONTAINING PROTEIN"/>
    <property type="match status" value="1"/>
</dbReference>
<dbReference type="InterPro" id="IPR001507">
    <property type="entry name" value="ZP_dom"/>
</dbReference>
<dbReference type="Gene3D" id="2.60.40.3210">
    <property type="entry name" value="Zona pellucida, ZP-N domain"/>
    <property type="match status" value="1"/>
</dbReference>
<proteinExistence type="predicted"/>
<keyword evidence="1" id="KW-1015">Disulfide bond</keyword>
<protein>
    <submittedName>
        <fullName evidence="3">Alpha-tectorin</fullName>
    </submittedName>
</protein>
<accession>A0A834KXI6</accession>
<dbReference type="PROSITE" id="PS51034">
    <property type="entry name" value="ZP_2"/>
    <property type="match status" value="1"/>
</dbReference>
<dbReference type="InterPro" id="IPR055356">
    <property type="entry name" value="ZP-N"/>
</dbReference>
<comment type="caution">
    <text evidence="3">The sequence shown here is derived from an EMBL/GenBank/DDBJ whole genome shotgun (WGS) entry which is preliminary data.</text>
</comment>
<dbReference type="InterPro" id="IPR042235">
    <property type="entry name" value="ZP-C_dom"/>
</dbReference>
<dbReference type="EMBL" id="WKFB01000124">
    <property type="protein sequence ID" value="KAF6734890.1"/>
    <property type="molecule type" value="Genomic_DNA"/>
</dbReference>